<dbReference type="InterPro" id="IPR000209">
    <property type="entry name" value="Peptidase_S8/S53_dom"/>
</dbReference>
<dbReference type="Proteomes" id="UP001172155">
    <property type="component" value="Unassembled WGS sequence"/>
</dbReference>
<dbReference type="AlphaFoldDB" id="A0AA40BPT9"/>
<comment type="caution">
    <text evidence="8">The sequence shown here is derived from an EMBL/GenBank/DDBJ whole genome shotgun (WGS) entry which is preliminary data.</text>
</comment>
<evidence type="ECO:0000259" key="7">
    <source>
        <dbReference type="Pfam" id="PF24476"/>
    </source>
</evidence>
<evidence type="ECO:0000256" key="1">
    <source>
        <dbReference type="ARBA" id="ARBA00011073"/>
    </source>
</evidence>
<proteinExistence type="inferred from homology"/>
<comment type="similarity">
    <text evidence="1 5">Belongs to the peptidase S8 family.</text>
</comment>
<evidence type="ECO:0008006" key="10">
    <source>
        <dbReference type="Google" id="ProtNLM"/>
    </source>
</evidence>
<gene>
    <name evidence="8" type="ORF">B0T18DRAFT_421203</name>
</gene>
<dbReference type="InterPro" id="IPR036852">
    <property type="entry name" value="Peptidase_S8/S53_dom_sf"/>
</dbReference>
<feature type="active site" description="Charge relay system" evidence="5">
    <location>
        <position position="830"/>
    </location>
</feature>
<feature type="active site" description="Charge relay system" evidence="5">
    <location>
        <position position="632"/>
    </location>
</feature>
<dbReference type="PROSITE" id="PS51892">
    <property type="entry name" value="SUBTILASE"/>
    <property type="match status" value="1"/>
</dbReference>
<dbReference type="EMBL" id="JAUKUD010000007">
    <property type="protein sequence ID" value="KAK0738076.1"/>
    <property type="molecule type" value="Genomic_DNA"/>
</dbReference>
<feature type="active site" description="Charge relay system" evidence="5">
    <location>
        <position position="673"/>
    </location>
</feature>
<dbReference type="CDD" id="cd00306">
    <property type="entry name" value="Peptidases_S8_S53"/>
    <property type="match status" value="1"/>
</dbReference>
<evidence type="ECO:0000256" key="2">
    <source>
        <dbReference type="ARBA" id="ARBA00022670"/>
    </source>
</evidence>
<dbReference type="Pfam" id="PF24476">
    <property type="entry name" value="DUF7580"/>
    <property type="match status" value="1"/>
</dbReference>
<sequence>MEPLGAQLSVVSTVARLLRAFKQPRPATYEDPTNVDLTAQRTNISALAARLVGELIAEAGDDSGELRALSISLSARLCAVAKCLEDVTLPLSNGALLRLDEEILHEIERVVTWPKLSKQFTSRPVEQIRACLRAAINGPRPELKSTIRAFLESAPSALRESIIEICDQIISQAPADQPDVLTREEQENAIPGPTVDNLLAAVSKCALCATEVCAWSAAFPTRQRPRETHHPARLYLGKPHQSGSVTAIFDLFVSSHSHHYWQEIGISLPLYDSDTSCAPEDSLGRKKRVRFEDGDPASLAPIPPLPRRAVSSFCSILERETSARIFLEHSVQDLLETETFEALQHNLDSGKGVPLLQILRHYEIGVPEKIILAFIIARAFWQLYETRMTLARWTHHDVWFMSNGGDNPPCKAYMELPLQDIQEELQEYEKAGLIHKCPRILAVGVLLLEIGLARPMEGCHHPKPNDRYFVRKTNEDHASATRQLDELKGVSWKGYCSKRLFDSAVGNCLNGKNFSPGQGGNLGCSTIAERRAAFYEKVVEPLGLLAGSFPPQRQANITMRNETLRGSTAATAPVQVDEFRPATLAAFHTGRTVNPEEWLEDLRVIGRYLNHVIRRLDASEKTPSPIRVAILDSGCNLQAEYFREQPRRASRVVTWRDFVDQPPSEVERDSCGHGTLMAMLLIDIAPNAELIIGRVAENTTQLEGMEDAISQAIRWAGVDCKADIISMSFGVSDTQGLIHQAILDVRSSRNDEVIFFASAGNLGLHQDEAFPANQDGVTSIRATDHLGVPMGTNPPSDRSQAVSFATFGGAIPLRLKETHPNPNVCQPGSSVSTAVAAGVAATMLGLAAWLPLFFPNIPGVERVSKLKTSAGVRALFEKLSDDVGNRVRFVNPVKFFVNRPENIMKLCAFLDCAAEIR</sequence>
<evidence type="ECO:0000313" key="9">
    <source>
        <dbReference type="Proteomes" id="UP001172155"/>
    </source>
</evidence>
<keyword evidence="3 5" id="KW-0378">Hydrolase</keyword>
<dbReference type="PANTHER" id="PTHR43806:SF11">
    <property type="entry name" value="CEREVISIN-RELATED"/>
    <property type="match status" value="1"/>
</dbReference>
<dbReference type="GO" id="GO:0004252">
    <property type="term" value="F:serine-type endopeptidase activity"/>
    <property type="evidence" value="ECO:0007669"/>
    <property type="project" value="UniProtKB-UniRule"/>
</dbReference>
<evidence type="ECO:0000313" key="8">
    <source>
        <dbReference type="EMBL" id="KAK0738076.1"/>
    </source>
</evidence>
<feature type="domain" description="DUF7580" evidence="7">
    <location>
        <begin position="227"/>
        <end position="543"/>
    </location>
</feature>
<evidence type="ECO:0000256" key="3">
    <source>
        <dbReference type="ARBA" id="ARBA00022801"/>
    </source>
</evidence>
<dbReference type="InterPro" id="IPR056002">
    <property type="entry name" value="DUF7580"/>
</dbReference>
<keyword evidence="9" id="KW-1185">Reference proteome</keyword>
<accession>A0AA40BPT9</accession>
<dbReference type="Gene3D" id="3.40.50.200">
    <property type="entry name" value="Peptidase S8/S53 domain"/>
    <property type="match status" value="1"/>
</dbReference>
<keyword evidence="4 5" id="KW-0720">Serine protease</keyword>
<feature type="domain" description="Peptidase S8/S53" evidence="6">
    <location>
        <begin position="626"/>
        <end position="849"/>
    </location>
</feature>
<organism evidence="8 9">
    <name type="scientific">Schizothecium vesticola</name>
    <dbReference type="NCBI Taxonomy" id="314040"/>
    <lineage>
        <taxon>Eukaryota</taxon>
        <taxon>Fungi</taxon>
        <taxon>Dikarya</taxon>
        <taxon>Ascomycota</taxon>
        <taxon>Pezizomycotina</taxon>
        <taxon>Sordariomycetes</taxon>
        <taxon>Sordariomycetidae</taxon>
        <taxon>Sordariales</taxon>
        <taxon>Schizotheciaceae</taxon>
        <taxon>Schizothecium</taxon>
    </lineage>
</organism>
<dbReference type="Pfam" id="PF00082">
    <property type="entry name" value="Peptidase_S8"/>
    <property type="match status" value="1"/>
</dbReference>
<evidence type="ECO:0000256" key="4">
    <source>
        <dbReference type="ARBA" id="ARBA00022825"/>
    </source>
</evidence>
<name>A0AA40BPT9_9PEZI</name>
<dbReference type="PANTHER" id="PTHR43806">
    <property type="entry name" value="PEPTIDASE S8"/>
    <property type="match status" value="1"/>
</dbReference>
<dbReference type="GO" id="GO:0006508">
    <property type="term" value="P:proteolysis"/>
    <property type="evidence" value="ECO:0007669"/>
    <property type="project" value="UniProtKB-KW"/>
</dbReference>
<protein>
    <recommendedName>
        <fullName evidence="10">Peptidase S8/S53 domain-containing protein</fullName>
    </recommendedName>
</protein>
<dbReference type="SUPFAM" id="SSF52743">
    <property type="entry name" value="Subtilisin-like"/>
    <property type="match status" value="1"/>
</dbReference>
<keyword evidence="2 5" id="KW-0645">Protease</keyword>
<dbReference type="InterPro" id="IPR050131">
    <property type="entry name" value="Peptidase_S8_subtilisin-like"/>
</dbReference>
<evidence type="ECO:0000256" key="5">
    <source>
        <dbReference type="PROSITE-ProRule" id="PRU01240"/>
    </source>
</evidence>
<reference evidence="8" key="1">
    <citation type="submission" date="2023-06" db="EMBL/GenBank/DDBJ databases">
        <title>Genome-scale phylogeny and comparative genomics of the fungal order Sordariales.</title>
        <authorList>
            <consortium name="Lawrence Berkeley National Laboratory"/>
            <person name="Hensen N."/>
            <person name="Bonometti L."/>
            <person name="Westerberg I."/>
            <person name="Brannstrom I.O."/>
            <person name="Guillou S."/>
            <person name="Cros-Aarteil S."/>
            <person name="Calhoun S."/>
            <person name="Haridas S."/>
            <person name="Kuo A."/>
            <person name="Mondo S."/>
            <person name="Pangilinan J."/>
            <person name="Riley R."/>
            <person name="LaButti K."/>
            <person name="Andreopoulos B."/>
            <person name="Lipzen A."/>
            <person name="Chen C."/>
            <person name="Yanf M."/>
            <person name="Daum C."/>
            <person name="Ng V."/>
            <person name="Clum A."/>
            <person name="Steindorff A."/>
            <person name="Ohm R."/>
            <person name="Martin F."/>
            <person name="Silar P."/>
            <person name="Natvig D."/>
            <person name="Lalanne C."/>
            <person name="Gautier V."/>
            <person name="Ament-velasquez S.L."/>
            <person name="Kruys A."/>
            <person name="Hutchinson M.I."/>
            <person name="Powell A.J."/>
            <person name="Barry K."/>
            <person name="Miller A.N."/>
            <person name="Grigoriev I.V."/>
            <person name="Debuchy R."/>
            <person name="Gladieux P."/>
            <person name="Thoren M.H."/>
            <person name="Johannesson H."/>
        </authorList>
    </citation>
    <scope>NUCLEOTIDE SEQUENCE</scope>
    <source>
        <strain evidence="8">SMH3187-1</strain>
    </source>
</reference>
<evidence type="ECO:0000259" key="6">
    <source>
        <dbReference type="Pfam" id="PF00082"/>
    </source>
</evidence>